<proteinExistence type="predicted"/>
<dbReference type="InterPro" id="IPR000014">
    <property type="entry name" value="PAS"/>
</dbReference>
<evidence type="ECO:0000259" key="8">
    <source>
        <dbReference type="PROSITE" id="PS50113"/>
    </source>
</evidence>
<dbReference type="Gene3D" id="1.10.287.130">
    <property type="match status" value="1"/>
</dbReference>
<evidence type="ECO:0000256" key="6">
    <source>
        <dbReference type="ARBA" id="ARBA00023012"/>
    </source>
</evidence>
<dbReference type="PRINTS" id="PR00344">
    <property type="entry name" value="BCTRLSENSOR"/>
</dbReference>
<dbReference type="GO" id="GO:0000155">
    <property type="term" value="F:phosphorelay sensor kinase activity"/>
    <property type="evidence" value="ECO:0007669"/>
    <property type="project" value="InterPro"/>
</dbReference>
<dbReference type="Pfam" id="PF00512">
    <property type="entry name" value="HisKA"/>
    <property type="match status" value="1"/>
</dbReference>
<gene>
    <name evidence="9" type="ORF">SAMN05216167_11271</name>
</gene>
<name>A0A1I1ZCG4_9BACT</name>
<dbReference type="AlphaFoldDB" id="A0A1I1ZCG4"/>
<dbReference type="OrthoDB" id="9766459at2"/>
<evidence type="ECO:0000313" key="10">
    <source>
        <dbReference type="Proteomes" id="UP000198598"/>
    </source>
</evidence>
<dbReference type="PANTHER" id="PTHR43711">
    <property type="entry name" value="TWO-COMPONENT HISTIDINE KINASE"/>
    <property type="match status" value="1"/>
</dbReference>
<keyword evidence="5 9" id="KW-0418">Kinase</keyword>
<evidence type="ECO:0000256" key="1">
    <source>
        <dbReference type="ARBA" id="ARBA00000085"/>
    </source>
</evidence>
<dbReference type="EC" id="2.7.13.3" evidence="2"/>
<dbReference type="InterPro" id="IPR003594">
    <property type="entry name" value="HATPase_dom"/>
</dbReference>
<dbReference type="InterPro" id="IPR036097">
    <property type="entry name" value="HisK_dim/P_sf"/>
</dbReference>
<evidence type="ECO:0000256" key="2">
    <source>
        <dbReference type="ARBA" id="ARBA00012438"/>
    </source>
</evidence>
<comment type="catalytic activity">
    <reaction evidence="1">
        <text>ATP + protein L-histidine = ADP + protein N-phospho-L-histidine.</text>
        <dbReference type="EC" id="2.7.13.3"/>
    </reaction>
</comment>
<dbReference type="RefSeq" id="WP_093831057.1">
    <property type="nucleotide sequence ID" value="NZ_FOLQ01000012.1"/>
</dbReference>
<dbReference type="InterPro" id="IPR000700">
    <property type="entry name" value="PAS-assoc_C"/>
</dbReference>
<evidence type="ECO:0000259" key="7">
    <source>
        <dbReference type="PROSITE" id="PS50109"/>
    </source>
</evidence>
<dbReference type="SMART" id="SM00091">
    <property type="entry name" value="PAS"/>
    <property type="match status" value="3"/>
</dbReference>
<dbReference type="Pfam" id="PF13188">
    <property type="entry name" value="PAS_8"/>
    <property type="match status" value="1"/>
</dbReference>
<dbReference type="InterPro" id="IPR050736">
    <property type="entry name" value="Sensor_HK_Regulatory"/>
</dbReference>
<dbReference type="EMBL" id="FOLQ01000012">
    <property type="protein sequence ID" value="SFE29018.1"/>
    <property type="molecule type" value="Genomic_DNA"/>
</dbReference>
<dbReference type="Gene3D" id="3.30.565.10">
    <property type="entry name" value="Histidine kinase-like ATPase, C-terminal domain"/>
    <property type="match status" value="1"/>
</dbReference>
<dbReference type="Pfam" id="PF02518">
    <property type="entry name" value="HATPase_c"/>
    <property type="match status" value="1"/>
</dbReference>
<keyword evidence="4" id="KW-0808">Transferase</keyword>
<feature type="domain" description="PAC" evidence="8">
    <location>
        <begin position="523"/>
        <end position="576"/>
    </location>
</feature>
<keyword evidence="6" id="KW-0902">Two-component regulatory system</keyword>
<dbReference type="SUPFAM" id="SSF55785">
    <property type="entry name" value="PYP-like sensor domain (PAS domain)"/>
    <property type="match status" value="4"/>
</dbReference>
<dbReference type="PANTHER" id="PTHR43711:SF26">
    <property type="entry name" value="SENSOR HISTIDINE KINASE RCSC"/>
    <property type="match status" value="1"/>
</dbReference>
<dbReference type="PROSITE" id="PS50113">
    <property type="entry name" value="PAC"/>
    <property type="match status" value="1"/>
</dbReference>
<dbReference type="Pfam" id="PF08448">
    <property type="entry name" value="PAS_4"/>
    <property type="match status" value="3"/>
</dbReference>
<dbReference type="SUPFAM" id="SSF47384">
    <property type="entry name" value="Homodimeric domain of signal transducing histidine kinase"/>
    <property type="match status" value="1"/>
</dbReference>
<dbReference type="InterPro" id="IPR005467">
    <property type="entry name" value="His_kinase_dom"/>
</dbReference>
<dbReference type="InterPro" id="IPR036890">
    <property type="entry name" value="HATPase_C_sf"/>
</dbReference>
<sequence length="826" mass="92347">MAAKKTTTPAFLVGGGEMGERIRTQDWSTTSLGLPEQWPQSLRSTLAICLNAPSPILICWGADLVMLYNDAYRLILGEKHPQALGSKAQAVWPELWATLGPRLNAVRTEGLANGSDNQRLMINRDGVPQAAYFSFSHSPIYNELGDIGGVFCLVTETTDTQLTEQQKGELIWAGREHERNLATLFEQASVGVAIMGPAPDFILEMANPFYCDLVGRLPNCLIGQPLLEAMPELGEQGIQEVVMQVLKTGVPWVNRELPEVLLRNGQWETIYLDKVYQPRRTIDQVTGEETITGVVIILTDITTAVRARQQAETNERVLDAMFRQTPLGVGIWYGPDYIIERANPVLCQLWNHTPDELLGKPLFVASPESKEQGFEAMLDTVRQTGVAVTGSDQPARLYRNGQLKTVYFDFVYEPLQNSDGTIDRIMVVATEVTKAREERQLMAENTTRLQTLFEQAPVAIAIIGEGPAFRFELTNLLFCAITRRTVDQLVGNPLLDAIPELAGQGFETLLEGVLRTGQAYEGREMPTQLLSNSQQNILYFDFVFEPLLNTKGLLDRILVVCTDVTERVRARQQTEQLLIRERQLNELKSNFVTLASHEFRTPMGLILSSASLIGRYNGPNDGEKRERHVQHIKLAVNTLTRLLTDFLSLSQMEQASQRAHPHPMNIVTFCQEVINHMQALIKPNQRIIYSHLSGEPAMSLDGQLLKHILINLLSNASKYSSDYQQIEFTTNVIDDQLQLVVKDEGIGIPDADKDKLFINFFRAHNVNHVDGIGLGLYAVKRCVDLLGGQVTFSQLDAGTVFTVQLPLSHENHSGHRRYADDAGQHR</sequence>
<dbReference type="PROSITE" id="PS50109">
    <property type="entry name" value="HIS_KIN"/>
    <property type="match status" value="1"/>
</dbReference>
<feature type="domain" description="Histidine kinase" evidence="7">
    <location>
        <begin position="594"/>
        <end position="809"/>
    </location>
</feature>
<dbReference type="SMART" id="SM00388">
    <property type="entry name" value="HisKA"/>
    <property type="match status" value="1"/>
</dbReference>
<dbReference type="Proteomes" id="UP000198598">
    <property type="component" value="Unassembled WGS sequence"/>
</dbReference>
<dbReference type="STRING" id="662367.SAMN05216167_11271"/>
<dbReference type="InterPro" id="IPR003661">
    <property type="entry name" value="HisK_dim/P_dom"/>
</dbReference>
<dbReference type="CDD" id="cd00075">
    <property type="entry name" value="HATPase"/>
    <property type="match status" value="1"/>
</dbReference>
<protein>
    <recommendedName>
        <fullName evidence="2">histidine kinase</fullName>
        <ecNumber evidence="2">2.7.13.3</ecNumber>
    </recommendedName>
</protein>
<dbReference type="SMART" id="SM00387">
    <property type="entry name" value="HATPase_c"/>
    <property type="match status" value="1"/>
</dbReference>
<reference evidence="9 10" key="1">
    <citation type="submission" date="2016-10" db="EMBL/GenBank/DDBJ databases">
        <authorList>
            <person name="de Groot N.N."/>
        </authorList>
    </citation>
    <scope>NUCLEOTIDE SEQUENCE [LARGE SCALE GENOMIC DNA]</scope>
    <source>
        <strain evidence="9 10">DSM 26130</strain>
    </source>
</reference>
<dbReference type="InterPro" id="IPR004358">
    <property type="entry name" value="Sig_transdc_His_kin-like_C"/>
</dbReference>
<dbReference type="SUPFAM" id="SSF55874">
    <property type="entry name" value="ATPase domain of HSP90 chaperone/DNA topoisomerase II/histidine kinase"/>
    <property type="match status" value="1"/>
</dbReference>
<dbReference type="Gene3D" id="3.30.450.20">
    <property type="entry name" value="PAS domain"/>
    <property type="match status" value="4"/>
</dbReference>
<keyword evidence="10" id="KW-1185">Reference proteome</keyword>
<evidence type="ECO:0000256" key="5">
    <source>
        <dbReference type="ARBA" id="ARBA00022777"/>
    </source>
</evidence>
<dbReference type="CDD" id="cd00082">
    <property type="entry name" value="HisKA"/>
    <property type="match status" value="1"/>
</dbReference>
<accession>A0A1I1ZCG4</accession>
<organism evidence="9 10">
    <name type="scientific">Spirosoma endophyticum</name>
    <dbReference type="NCBI Taxonomy" id="662367"/>
    <lineage>
        <taxon>Bacteria</taxon>
        <taxon>Pseudomonadati</taxon>
        <taxon>Bacteroidota</taxon>
        <taxon>Cytophagia</taxon>
        <taxon>Cytophagales</taxon>
        <taxon>Cytophagaceae</taxon>
        <taxon>Spirosoma</taxon>
    </lineage>
</organism>
<dbReference type="InterPro" id="IPR035965">
    <property type="entry name" value="PAS-like_dom_sf"/>
</dbReference>
<evidence type="ECO:0000256" key="4">
    <source>
        <dbReference type="ARBA" id="ARBA00022679"/>
    </source>
</evidence>
<evidence type="ECO:0000313" key="9">
    <source>
        <dbReference type="EMBL" id="SFE29018.1"/>
    </source>
</evidence>
<evidence type="ECO:0000256" key="3">
    <source>
        <dbReference type="ARBA" id="ARBA00022553"/>
    </source>
</evidence>
<keyword evidence="3" id="KW-0597">Phosphoprotein</keyword>
<dbReference type="InterPro" id="IPR013656">
    <property type="entry name" value="PAS_4"/>
</dbReference>